<organism evidence="2 3">
    <name type="scientific">Latimeria chalumnae</name>
    <name type="common">Coelacanth</name>
    <dbReference type="NCBI Taxonomy" id="7897"/>
    <lineage>
        <taxon>Eukaryota</taxon>
        <taxon>Metazoa</taxon>
        <taxon>Chordata</taxon>
        <taxon>Craniata</taxon>
        <taxon>Vertebrata</taxon>
        <taxon>Euteleostomi</taxon>
        <taxon>Coelacanthiformes</taxon>
        <taxon>Coelacanthidae</taxon>
        <taxon>Latimeria</taxon>
    </lineage>
</organism>
<keyword evidence="3" id="KW-1185">Reference proteome</keyword>
<dbReference type="GeneTree" id="ENSGT00730000111880"/>
<dbReference type="Ensembl" id="ENSLACT00000010199.1">
    <property type="protein sequence ID" value="ENSLACP00000010122.1"/>
    <property type="gene ID" value="ENSLACG00000008923.1"/>
</dbReference>
<evidence type="ECO:0000313" key="3">
    <source>
        <dbReference type="Proteomes" id="UP000008672"/>
    </source>
</evidence>
<proteinExistence type="predicted"/>
<dbReference type="HOGENOM" id="CLU_1859699_0_0_1"/>
<dbReference type="OMA" id="CPAGKME"/>
<dbReference type="Proteomes" id="UP000008672">
    <property type="component" value="Unassembled WGS sequence"/>
</dbReference>
<accession>H3AKF1</accession>
<keyword evidence="1" id="KW-1133">Transmembrane helix</keyword>
<evidence type="ECO:0000256" key="1">
    <source>
        <dbReference type="SAM" id="Phobius"/>
    </source>
</evidence>
<dbReference type="eggNOG" id="KOG3544">
    <property type="taxonomic scope" value="Eukaryota"/>
</dbReference>
<protein>
    <submittedName>
        <fullName evidence="2">Uncharacterized protein</fullName>
    </submittedName>
</protein>
<reference evidence="3" key="1">
    <citation type="submission" date="2011-08" db="EMBL/GenBank/DDBJ databases">
        <title>The draft genome of Latimeria chalumnae.</title>
        <authorList>
            <person name="Di Palma F."/>
            <person name="Alfoldi J."/>
            <person name="Johnson J."/>
            <person name="Berlin A."/>
            <person name="Gnerre S."/>
            <person name="Jaffe D."/>
            <person name="MacCallum I."/>
            <person name="Young S."/>
            <person name="Walker B.J."/>
            <person name="Lander E."/>
            <person name="Lindblad-Toh K."/>
        </authorList>
    </citation>
    <scope>NUCLEOTIDE SEQUENCE [LARGE SCALE GENOMIC DNA]</scope>
    <source>
        <strain evidence="3">Wild caught</strain>
    </source>
</reference>
<keyword evidence="1" id="KW-0812">Transmembrane</keyword>
<keyword evidence="1" id="KW-0472">Membrane</keyword>
<dbReference type="STRING" id="7897.ENSLACP00000010122"/>
<dbReference type="InParanoid" id="H3AKF1"/>
<reference evidence="2" key="3">
    <citation type="submission" date="2025-09" db="UniProtKB">
        <authorList>
            <consortium name="Ensembl"/>
        </authorList>
    </citation>
    <scope>IDENTIFICATION</scope>
</reference>
<dbReference type="EMBL" id="AFYH01103733">
    <property type="status" value="NOT_ANNOTATED_CDS"/>
    <property type="molecule type" value="Genomic_DNA"/>
</dbReference>
<name>H3AKF1_LATCH</name>
<evidence type="ECO:0000313" key="2">
    <source>
        <dbReference type="Ensembl" id="ENSLACP00000010122.1"/>
    </source>
</evidence>
<dbReference type="AlphaFoldDB" id="H3AKF1"/>
<reference evidence="2" key="2">
    <citation type="submission" date="2025-08" db="UniProtKB">
        <authorList>
            <consortium name="Ensembl"/>
        </authorList>
    </citation>
    <scope>IDENTIFICATION</scope>
</reference>
<dbReference type="Bgee" id="ENSLACG00000008923">
    <property type="expression patterns" value="Expressed in muscle tissue and 2 other cell types or tissues"/>
</dbReference>
<sequence>MKMLAKTKHVEEVASRAGANGQRCCNSSSRTLASVLAGLLSVISLAYCIALNLKTTELHERLFALENGKADLLYYQAPGFSMDQLNTAVRERVDQLLSQRSYEHLAKIRIAREAPPECSCPAG</sequence>
<feature type="transmembrane region" description="Helical" evidence="1">
    <location>
        <begin position="32"/>
        <end position="53"/>
    </location>
</feature>